<dbReference type="EMBL" id="AGWK01000035">
    <property type="protein sequence ID" value="EHO70165.1"/>
    <property type="molecule type" value="Genomic_DNA"/>
</dbReference>
<organism evidence="3 4">
    <name type="scientific">Prevotella micans F0438</name>
    <dbReference type="NCBI Taxonomy" id="883158"/>
    <lineage>
        <taxon>Bacteria</taxon>
        <taxon>Pseudomonadati</taxon>
        <taxon>Bacteroidota</taxon>
        <taxon>Bacteroidia</taxon>
        <taxon>Bacteroidales</taxon>
        <taxon>Prevotellaceae</taxon>
        <taxon>Prevotella</taxon>
    </lineage>
</organism>
<comment type="caution">
    <text evidence="3">The sequence shown here is derived from an EMBL/GenBank/DDBJ whole genome shotgun (WGS) entry which is preliminary data.</text>
</comment>
<feature type="domain" description="THUMP-like" evidence="1">
    <location>
        <begin position="323"/>
        <end position="394"/>
    </location>
</feature>
<dbReference type="Gene3D" id="1.10.10.1110">
    <property type="entry name" value="Methyltransferase PG1098, N-terminal domain"/>
    <property type="match status" value="1"/>
</dbReference>
<dbReference type="InterPro" id="IPR054168">
    <property type="entry name" value="PG_1098_Fer"/>
</dbReference>
<keyword evidence="4" id="KW-1185">Reference proteome</keyword>
<dbReference type="AlphaFoldDB" id="H1Q2R1"/>
<dbReference type="Pfam" id="PF22013">
    <property type="entry name" value="PG_1098_Fer"/>
    <property type="match status" value="1"/>
</dbReference>
<dbReference type="eggNOG" id="COG0742">
    <property type="taxonomic scope" value="Bacteria"/>
</dbReference>
<name>H1Q2R1_9BACT</name>
<evidence type="ECO:0000313" key="4">
    <source>
        <dbReference type="Proteomes" id="UP000016023"/>
    </source>
</evidence>
<protein>
    <submittedName>
        <fullName evidence="3">Uncharacterized protein</fullName>
    </submittedName>
</protein>
<accession>H1Q2R1</accession>
<dbReference type="Pfam" id="PF18096">
    <property type="entry name" value="Thump_like"/>
    <property type="match status" value="1"/>
</dbReference>
<dbReference type="RefSeq" id="WP_006952509.1">
    <property type="nucleotide sequence ID" value="NZ_JH594522.1"/>
</dbReference>
<proteinExistence type="predicted"/>
<gene>
    <name evidence="3" type="ORF">HMPREF9140_01199</name>
</gene>
<dbReference type="HOGENOM" id="CLU_038123_0_0_10"/>
<feature type="domain" description="PG-1098 ferredoxin-like" evidence="2">
    <location>
        <begin position="280"/>
        <end position="322"/>
    </location>
</feature>
<evidence type="ECO:0000259" key="1">
    <source>
        <dbReference type="Pfam" id="PF18096"/>
    </source>
</evidence>
<dbReference type="PATRIC" id="fig|883158.3.peg.1207"/>
<dbReference type="InterPro" id="IPR041497">
    <property type="entry name" value="Thump-like"/>
</dbReference>
<dbReference type="SUPFAM" id="SSF53335">
    <property type="entry name" value="S-adenosyl-L-methionine-dependent methyltransferases"/>
    <property type="match status" value="1"/>
</dbReference>
<evidence type="ECO:0000313" key="3">
    <source>
        <dbReference type="EMBL" id="EHO70165.1"/>
    </source>
</evidence>
<dbReference type="InterPro" id="IPR029063">
    <property type="entry name" value="SAM-dependent_MTases_sf"/>
</dbReference>
<dbReference type="STRING" id="883158.HMPREF9140_01199"/>
<dbReference type="Proteomes" id="UP000016023">
    <property type="component" value="Unassembled WGS sequence"/>
</dbReference>
<evidence type="ECO:0000259" key="2">
    <source>
        <dbReference type="Pfam" id="PF22013"/>
    </source>
</evidence>
<reference evidence="3 4" key="1">
    <citation type="submission" date="2011-12" db="EMBL/GenBank/DDBJ databases">
        <title>The Genome Sequence of Prevotella micans F0438.</title>
        <authorList>
            <consortium name="The Broad Institute Genome Sequencing Platform"/>
            <person name="Earl A."/>
            <person name="Ward D."/>
            <person name="Feldgarden M."/>
            <person name="Gevers D."/>
            <person name="Izard J."/>
            <person name="Baranova O.V."/>
            <person name="Blanton J.M."/>
            <person name="Wade W.G."/>
            <person name="Dewhirst F.E."/>
            <person name="Young S.K."/>
            <person name="Zeng Q."/>
            <person name="Gargeya S."/>
            <person name="Fitzgerald M."/>
            <person name="Haas B."/>
            <person name="Abouelleil A."/>
            <person name="Alvarado L."/>
            <person name="Arachchi H.M."/>
            <person name="Berlin A."/>
            <person name="Chapman S.B."/>
            <person name="Gearin G."/>
            <person name="Goldberg J."/>
            <person name="Griggs A."/>
            <person name="Gujja S."/>
            <person name="Hansen M."/>
            <person name="Heiman D."/>
            <person name="Howarth C."/>
            <person name="Larimer J."/>
            <person name="Lui A."/>
            <person name="MacDonald P.J.P."/>
            <person name="McCowen C."/>
            <person name="Montmayeur A."/>
            <person name="Murphy C."/>
            <person name="Neiman D."/>
            <person name="Pearson M."/>
            <person name="Priest M."/>
            <person name="Roberts A."/>
            <person name="Saif S."/>
            <person name="Shea T."/>
            <person name="Sisk P."/>
            <person name="Stolte C."/>
            <person name="Sykes S."/>
            <person name="Wortman J."/>
            <person name="Nusbaum C."/>
            <person name="Birren B."/>
        </authorList>
    </citation>
    <scope>NUCLEOTIDE SEQUENCE [LARGE SCALE GENOMIC DNA]</scope>
    <source>
        <strain evidence="3 4">F0438</strain>
    </source>
</reference>
<dbReference type="Gene3D" id="3.40.50.150">
    <property type="entry name" value="Vaccinia Virus protein VP39"/>
    <property type="match status" value="1"/>
</dbReference>
<sequence>MEEKLRQFISQHKNDNVQQLALQAHKFADIDLPFALNQIAGWQKARTKLPTWAGVSNIIYPQHLSLEQCSSEFTALYKARLACRLMPNEFKTMVDLTGGFGVDFSFMAPHFAEAVYVEQQEYLCTIARTNFELLKLSNAIIINDKAEHYLRTMPPVGIIYIDPARRSSEGQKTILITDCTPNLLDLKTQLIDKSHATIIKLSPMLDWHRALEELTDENTHVNEVHILSRNNECKELLLVMSASPAPTRIVCINNSTQFAYTPSQLKQRIIAHPLQAGMHLYEPNASIMKAGGYAQLTHEMPLEAIAPNSHLFVSSTSLPNFPGRHFIIQSISSFGKKDLRNNLRGIASANIAVRNFPQTAVELCRKLKLSDGGAHYIFATTDALGTHLLLLCTKFNRKEP</sequence>